<dbReference type="Proteomes" id="UP000184356">
    <property type="component" value="Unassembled WGS sequence"/>
</dbReference>
<feature type="region of interest" description="Disordered" evidence="1">
    <location>
        <begin position="36"/>
        <end position="59"/>
    </location>
</feature>
<dbReference type="AlphaFoldDB" id="A0A1L9TTR5"/>
<name>A0A1L9TTR5_9EURO</name>
<evidence type="ECO:0000256" key="1">
    <source>
        <dbReference type="SAM" id="MobiDB-lite"/>
    </source>
</evidence>
<keyword evidence="3" id="KW-1185">Reference proteome</keyword>
<organism evidence="2 3">
    <name type="scientific">Aspergillus sydowii CBS 593.65</name>
    <dbReference type="NCBI Taxonomy" id="1036612"/>
    <lineage>
        <taxon>Eukaryota</taxon>
        <taxon>Fungi</taxon>
        <taxon>Dikarya</taxon>
        <taxon>Ascomycota</taxon>
        <taxon>Pezizomycotina</taxon>
        <taxon>Eurotiomycetes</taxon>
        <taxon>Eurotiomycetidae</taxon>
        <taxon>Eurotiales</taxon>
        <taxon>Aspergillaceae</taxon>
        <taxon>Aspergillus</taxon>
        <taxon>Aspergillus subgen. Nidulantes</taxon>
    </lineage>
</organism>
<accession>A0A1L9TTR5</accession>
<gene>
    <name evidence="2" type="ORF">ASPSYDRAFT_41339</name>
</gene>
<dbReference type="OrthoDB" id="4500356at2759"/>
<dbReference type="GeneID" id="63762330"/>
<dbReference type="VEuPathDB" id="FungiDB:ASPSYDRAFT_41339"/>
<evidence type="ECO:0000313" key="3">
    <source>
        <dbReference type="Proteomes" id="UP000184356"/>
    </source>
</evidence>
<reference evidence="3" key="1">
    <citation type="journal article" date="2017" name="Genome Biol.">
        <title>Comparative genomics reveals high biological diversity and specific adaptations in the industrially and medically important fungal genus Aspergillus.</title>
        <authorList>
            <person name="de Vries R.P."/>
            <person name="Riley R."/>
            <person name="Wiebenga A."/>
            <person name="Aguilar-Osorio G."/>
            <person name="Amillis S."/>
            <person name="Uchima C.A."/>
            <person name="Anderluh G."/>
            <person name="Asadollahi M."/>
            <person name="Askin M."/>
            <person name="Barry K."/>
            <person name="Battaglia E."/>
            <person name="Bayram O."/>
            <person name="Benocci T."/>
            <person name="Braus-Stromeyer S.A."/>
            <person name="Caldana C."/>
            <person name="Canovas D."/>
            <person name="Cerqueira G.C."/>
            <person name="Chen F."/>
            <person name="Chen W."/>
            <person name="Choi C."/>
            <person name="Clum A."/>
            <person name="Dos Santos R.A."/>
            <person name="Damasio A.R."/>
            <person name="Diallinas G."/>
            <person name="Emri T."/>
            <person name="Fekete E."/>
            <person name="Flipphi M."/>
            <person name="Freyberg S."/>
            <person name="Gallo A."/>
            <person name="Gournas C."/>
            <person name="Habgood R."/>
            <person name="Hainaut M."/>
            <person name="Harispe M.L."/>
            <person name="Henrissat B."/>
            <person name="Hilden K.S."/>
            <person name="Hope R."/>
            <person name="Hossain A."/>
            <person name="Karabika E."/>
            <person name="Karaffa L."/>
            <person name="Karanyi Z."/>
            <person name="Krasevec N."/>
            <person name="Kuo A."/>
            <person name="Kusch H."/>
            <person name="LaButti K."/>
            <person name="Lagendijk E.L."/>
            <person name="Lapidus A."/>
            <person name="Levasseur A."/>
            <person name="Lindquist E."/>
            <person name="Lipzen A."/>
            <person name="Logrieco A.F."/>
            <person name="MacCabe A."/>
            <person name="Maekelae M.R."/>
            <person name="Malavazi I."/>
            <person name="Melin P."/>
            <person name="Meyer V."/>
            <person name="Mielnichuk N."/>
            <person name="Miskei M."/>
            <person name="Molnar A.P."/>
            <person name="Mule G."/>
            <person name="Ngan C.Y."/>
            <person name="Orejas M."/>
            <person name="Orosz E."/>
            <person name="Ouedraogo J.P."/>
            <person name="Overkamp K.M."/>
            <person name="Park H.-S."/>
            <person name="Perrone G."/>
            <person name="Piumi F."/>
            <person name="Punt P.J."/>
            <person name="Ram A.F."/>
            <person name="Ramon A."/>
            <person name="Rauscher S."/>
            <person name="Record E."/>
            <person name="Riano-Pachon D.M."/>
            <person name="Robert V."/>
            <person name="Roehrig J."/>
            <person name="Ruller R."/>
            <person name="Salamov A."/>
            <person name="Salih N.S."/>
            <person name="Samson R.A."/>
            <person name="Sandor E."/>
            <person name="Sanguinetti M."/>
            <person name="Schuetze T."/>
            <person name="Sepcic K."/>
            <person name="Shelest E."/>
            <person name="Sherlock G."/>
            <person name="Sophianopoulou V."/>
            <person name="Squina F.M."/>
            <person name="Sun H."/>
            <person name="Susca A."/>
            <person name="Todd R.B."/>
            <person name="Tsang A."/>
            <person name="Unkles S.E."/>
            <person name="van de Wiele N."/>
            <person name="van Rossen-Uffink D."/>
            <person name="Oliveira J.V."/>
            <person name="Vesth T.C."/>
            <person name="Visser J."/>
            <person name="Yu J.-H."/>
            <person name="Zhou M."/>
            <person name="Andersen M.R."/>
            <person name="Archer D.B."/>
            <person name="Baker S.E."/>
            <person name="Benoit I."/>
            <person name="Brakhage A.A."/>
            <person name="Braus G.H."/>
            <person name="Fischer R."/>
            <person name="Frisvad J.C."/>
            <person name="Goldman G.H."/>
            <person name="Houbraken J."/>
            <person name="Oakley B."/>
            <person name="Pocsi I."/>
            <person name="Scazzocchio C."/>
            <person name="Seiboth B."/>
            <person name="vanKuyk P.A."/>
            <person name="Wortman J."/>
            <person name="Dyer P.S."/>
            <person name="Grigoriev I.V."/>
        </authorList>
    </citation>
    <scope>NUCLEOTIDE SEQUENCE [LARGE SCALE GENOMIC DNA]</scope>
    <source>
        <strain evidence="3">CBS 593.65</strain>
    </source>
</reference>
<proteinExistence type="predicted"/>
<dbReference type="RefSeq" id="XP_040706479.1">
    <property type="nucleotide sequence ID" value="XM_040846257.1"/>
</dbReference>
<dbReference type="EMBL" id="KV878583">
    <property type="protein sequence ID" value="OJJ62673.1"/>
    <property type="molecule type" value="Genomic_DNA"/>
</dbReference>
<evidence type="ECO:0000313" key="2">
    <source>
        <dbReference type="EMBL" id="OJJ62673.1"/>
    </source>
</evidence>
<feature type="region of interest" description="Disordered" evidence="1">
    <location>
        <begin position="88"/>
        <end position="108"/>
    </location>
</feature>
<protein>
    <submittedName>
        <fullName evidence="2">Uncharacterized protein</fullName>
    </submittedName>
</protein>
<sequence>MSSSATWQDFMTAVSERDMARVAKAEDLDFDVTQQLHEKSGTSLTTPTDDRLGGSSKSQKEINNALHDYCSSFDQIRLLRRRLMMANGDDSNLHLHPNDSKTRTRQGE</sequence>
<feature type="compositionally biased region" description="Basic and acidic residues" evidence="1">
    <location>
        <begin position="91"/>
        <end position="108"/>
    </location>
</feature>